<dbReference type="EMBL" id="UOFS01000006">
    <property type="protein sequence ID" value="VAW91310.1"/>
    <property type="molecule type" value="Genomic_DNA"/>
</dbReference>
<sequence>MSDKQTILIIDDEPFNVEILAEHLHDECYNIISAENGHLGLELLKQNKDIIDVILLDRMMPVMNGMEFLEIIKKDNSLKNIPIIMQTAASTDSEISEGINAGAYYYLTKPFQPDILLSLVKAAINDYLRQKEINTSNLSYDTVCRLINEVEFHFKTLDEADTLSKMISKLYPDSVKVIMGITELLINSVEHGNLAISYKEKTQLITNGNWEDEINNRLQQEQYKEKFTSIRLTQDSSSIKLVIKDQGKGFNFKNYLKVAPKRAFDPHGRGIAVAAMISFDKIEFIGSGNEVHCYVKKTI</sequence>
<dbReference type="SUPFAM" id="SSF52172">
    <property type="entry name" value="CheY-like"/>
    <property type="match status" value="1"/>
</dbReference>
<evidence type="ECO:0000256" key="1">
    <source>
        <dbReference type="ARBA" id="ARBA00022553"/>
    </source>
</evidence>
<proteinExistence type="predicted"/>
<evidence type="ECO:0000259" key="2">
    <source>
        <dbReference type="PROSITE" id="PS50110"/>
    </source>
</evidence>
<dbReference type="InterPro" id="IPR003594">
    <property type="entry name" value="HATPase_dom"/>
</dbReference>
<dbReference type="SMART" id="SM00448">
    <property type="entry name" value="REC"/>
    <property type="match status" value="1"/>
</dbReference>
<accession>A0A3B0ZQ22</accession>
<dbReference type="Pfam" id="PF13581">
    <property type="entry name" value="HATPase_c_2"/>
    <property type="match status" value="1"/>
</dbReference>
<dbReference type="PANTHER" id="PTHR44591:SF3">
    <property type="entry name" value="RESPONSE REGULATORY DOMAIN-CONTAINING PROTEIN"/>
    <property type="match status" value="1"/>
</dbReference>
<dbReference type="GO" id="GO:0000160">
    <property type="term" value="P:phosphorelay signal transduction system"/>
    <property type="evidence" value="ECO:0007669"/>
    <property type="project" value="InterPro"/>
</dbReference>
<dbReference type="InterPro" id="IPR001789">
    <property type="entry name" value="Sig_transdc_resp-reg_receiver"/>
</dbReference>
<dbReference type="Gene3D" id="3.40.50.2300">
    <property type="match status" value="1"/>
</dbReference>
<reference evidence="3" key="1">
    <citation type="submission" date="2018-06" db="EMBL/GenBank/DDBJ databases">
        <authorList>
            <person name="Zhirakovskaya E."/>
        </authorList>
    </citation>
    <scope>NUCLEOTIDE SEQUENCE</scope>
</reference>
<name>A0A3B0ZQ22_9ZZZZ</name>
<dbReference type="AlphaFoldDB" id="A0A3B0ZQ22"/>
<gene>
    <name evidence="3" type="ORF">MNBD_GAMMA22-2701</name>
</gene>
<protein>
    <recommendedName>
        <fullName evidence="2">Response regulatory domain-containing protein</fullName>
    </recommendedName>
</protein>
<keyword evidence="1" id="KW-0597">Phosphoprotein</keyword>
<feature type="domain" description="Response regulatory" evidence="2">
    <location>
        <begin position="6"/>
        <end position="124"/>
    </location>
</feature>
<dbReference type="PANTHER" id="PTHR44591">
    <property type="entry name" value="STRESS RESPONSE REGULATOR PROTEIN 1"/>
    <property type="match status" value="1"/>
</dbReference>
<dbReference type="PROSITE" id="PS50110">
    <property type="entry name" value="RESPONSE_REGULATORY"/>
    <property type="match status" value="1"/>
</dbReference>
<dbReference type="InterPro" id="IPR050595">
    <property type="entry name" value="Bact_response_regulator"/>
</dbReference>
<dbReference type="InterPro" id="IPR011006">
    <property type="entry name" value="CheY-like_superfamily"/>
</dbReference>
<organism evidence="3">
    <name type="scientific">hydrothermal vent metagenome</name>
    <dbReference type="NCBI Taxonomy" id="652676"/>
    <lineage>
        <taxon>unclassified sequences</taxon>
        <taxon>metagenomes</taxon>
        <taxon>ecological metagenomes</taxon>
    </lineage>
</organism>
<evidence type="ECO:0000313" key="3">
    <source>
        <dbReference type="EMBL" id="VAW91310.1"/>
    </source>
</evidence>
<dbReference type="Pfam" id="PF00072">
    <property type="entry name" value="Response_reg"/>
    <property type="match status" value="1"/>
</dbReference>